<name>A0AA38RZZ4_9PEZI</name>
<dbReference type="AlphaFoldDB" id="A0AA38RZZ4"/>
<protein>
    <submittedName>
        <fullName evidence="2">Uncharacterized protein</fullName>
    </submittedName>
</protein>
<organism evidence="2 3">
    <name type="scientific">Coniochaeta hoffmannii</name>
    <dbReference type="NCBI Taxonomy" id="91930"/>
    <lineage>
        <taxon>Eukaryota</taxon>
        <taxon>Fungi</taxon>
        <taxon>Dikarya</taxon>
        <taxon>Ascomycota</taxon>
        <taxon>Pezizomycotina</taxon>
        <taxon>Sordariomycetes</taxon>
        <taxon>Sordariomycetidae</taxon>
        <taxon>Coniochaetales</taxon>
        <taxon>Coniochaetaceae</taxon>
        <taxon>Coniochaeta</taxon>
    </lineage>
</organism>
<keyword evidence="3" id="KW-1185">Reference proteome</keyword>
<dbReference type="EMBL" id="JANBVN010000065">
    <property type="protein sequence ID" value="KAJ9151438.1"/>
    <property type="molecule type" value="Genomic_DNA"/>
</dbReference>
<proteinExistence type="predicted"/>
<feature type="compositionally biased region" description="Low complexity" evidence="1">
    <location>
        <begin position="182"/>
        <end position="196"/>
    </location>
</feature>
<feature type="non-terminal residue" evidence="2">
    <location>
        <position position="1"/>
    </location>
</feature>
<sequence length="202" mass="21044">MAPLLDDNKTVFRLFCSVVAGNPDNINLMQAGTFEYSAYYLPALGNGDVYKPLYGVDGLTWATMEHCFRHVRAAAELLLRMREKGEPTETVDVTDTHQVAHHLDRLRTLGFAGPEVQIKWAVRSFACTGPVAAPAAGAPPPPGPAPAQQPAPGPANPPTGPPANQPPALAPNPAQANPPGPGRAAGRRASGTSGAPCASKEA</sequence>
<reference evidence="2" key="1">
    <citation type="submission" date="2022-07" db="EMBL/GenBank/DDBJ databases">
        <title>Fungi with potential for degradation of polypropylene.</title>
        <authorList>
            <person name="Gostincar C."/>
        </authorList>
    </citation>
    <scope>NUCLEOTIDE SEQUENCE</scope>
    <source>
        <strain evidence="2">EXF-13287</strain>
    </source>
</reference>
<feature type="compositionally biased region" description="Pro residues" evidence="1">
    <location>
        <begin position="137"/>
        <end position="181"/>
    </location>
</feature>
<gene>
    <name evidence="2" type="ORF">NKR19_g4942</name>
</gene>
<evidence type="ECO:0000313" key="2">
    <source>
        <dbReference type="EMBL" id="KAJ9151438.1"/>
    </source>
</evidence>
<evidence type="ECO:0000313" key="3">
    <source>
        <dbReference type="Proteomes" id="UP001174691"/>
    </source>
</evidence>
<evidence type="ECO:0000256" key="1">
    <source>
        <dbReference type="SAM" id="MobiDB-lite"/>
    </source>
</evidence>
<feature type="region of interest" description="Disordered" evidence="1">
    <location>
        <begin position="135"/>
        <end position="202"/>
    </location>
</feature>
<dbReference type="Proteomes" id="UP001174691">
    <property type="component" value="Unassembled WGS sequence"/>
</dbReference>
<comment type="caution">
    <text evidence="2">The sequence shown here is derived from an EMBL/GenBank/DDBJ whole genome shotgun (WGS) entry which is preliminary data.</text>
</comment>
<accession>A0AA38RZZ4</accession>